<dbReference type="Gene3D" id="3.90.1200.10">
    <property type="match status" value="1"/>
</dbReference>
<evidence type="ECO:0000313" key="2">
    <source>
        <dbReference type="EMBL" id="TGL56210.1"/>
    </source>
</evidence>
<comment type="caution">
    <text evidence="2">The sequence shown here is derived from an EMBL/GenBank/DDBJ whole genome shotgun (WGS) entry which is preliminary data.</text>
</comment>
<protein>
    <submittedName>
        <fullName evidence="2">DUF1679 domain-containing protein</fullName>
    </submittedName>
</protein>
<evidence type="ECO:0000313" key="3">
    <source>
        <dbReference type="Proteomes" id="UP000297693"/>
    </source>
</evidence>
<dbReference type="OrthoDB" id="9809275at2"/>
<dbReference type="AlphaFoldDB" id="A0A4R9JW64"/>
<dbReference type="InterPro" id="IPR011009">
    <property type="entry name" value="Kinase-like_dom_sf"/>
</dbReference>
<organism evidence="2 3">
    <name type="scientific">Leptospira ognonensis</name>
    <dbReference type="NCBI Taxonomy" id="2484945"/>
    <lineage>
        <taxon>Bacteria</taxon>
        <taxon>Pseudomonadati</taxon>
        <taxon>Spirochaetota</taxon>
        <taxon>Spirochaetia</taxon>
        <taxon>Leptospirales</taxon>
        <taxon>Leptospiraceae</taxon>
        <taxon>Leptospira</taxon>
    </lineage>
</organism>
<dbReference type="InterPro" id="IPR002575">
    <property type="entry name" value="Aminoglycoside_PTrfase"/>
</dbReference>
<reference evidence="2" key="1">
    <citation type="journal article" date="2019" name="PLoS Negl. Trop. Dis.">
        <title>Revisiting the worldwide diversity of Leptospira species in the environment.</title>
        <authorList>
            <person name="Vincent A.T."/>
            <person name="Schiettekatte O."/>
            <person name="Bourhy P."/>
            <person name="Veyrier F.J."/>
            <person name="Picardeau M."/>
        </authorList>
    </citation>
    <scope>NUCLEOTIDE SEQUENCE [LARGE SCALE GENOMIC DNA]</scope>
    <source>
        <strain evidence="2">201702476</strain>
    </source>
</reference>
<feature type="domain" description="Aminoglycoside phosphotransferase" evidence="1">
    <location>
        <begin position="27"/>
        <end position="241"/>
    </location>
</feature>
<dbReference type="Pfam" id="PF01636">
    <property type="entry name" value="APH"/>
    <property type="match status" value="1"/>
</dbReference>
<sequence>MLTNNKYPDETIPFLKQNFGDSYSIKPLQEEASTRRYFEIEGKDKKNVICFDQNINEDFVLLARFLSENGIRVPQVIDVERSLGLLVLTWEGKYDLSSLPIEQYKKRLPEAIELLLCIQKLEPPDLVRNRKFDLEKLSFEINLTKEKYISFQNMFTLESSLTNEVIAFLEETIGYLDKHPINVFTHRDFHSRNILINEDGGLSLIDFQDARMGVPQYDLASILYDAYYPLPREFRLEILSYFQKKTIGGNVKFKEAFYLQALQRSFKALGTYFRMVVDEKKNKFKPSILSCLEQLEEIVQIGMFADSIYIFIRSLRNELSKHPSFKSDHLE</sequence>
<name>A0A4R9JW64_9LEPT</name>
<gene>
    <name evidence="2" type="ORF">EHQ58_16345</name>
</gene>
<dbReference type="RefSeq" id="WP_135624990.1">
    <property type="nucleotide sequence ID" value="NZ_RQGD01000046.1"/>
</dbReference>
<proteinExistence type="predicted"/>
<dbReference type="EMBL" id="RQGD01000046">
    <property type="protein sequence ID" value="TGL56210.1"/>
    <property type="molecule type" value="Genomic_DNA"/>
</dbReference>
<keyword evidence="3" id="KW-1185">Reference proteome</keyword>
<dbReference type="SUPFAM" id="SSF56112">
    <property type="entry name" value="Protein kinase-like (PK-like)"/>
    <property type="match status" value="1"/>
</dbReference>
<accession>A0A4R9JW64</accession>
<evidence type="ECO:0000259" key="1">
    <source>
        <dbReference type="Pfam" id="PF01636"/>
    </source>
</evidence>
<dbReference type="Proteomes" id="UP000297693">
    <property type="component" value="Unassembled WGS sequence"/>
</dbReference>
<dbReference type="Gene3D" id="3.30.200.20">
    <property type="entry name" value="Phosphorylase Kinase, domain 1"/>
    <property type="match status" value="1"/>
</dbReference>